<evidence type="ECO:0000259" key="1">
    <source>
        <dbReference type="Pfam" id="PF01869"/>
    </source>
</evidence>
<dbReference type="SUPFAM" id="SSF53067">
    <property type="entry name" value="Actin-like ATPase domain"/>
    <property type="match status" value="2"/>
</dbReference>
<protein>
    <submittedName>
        <fullName evidence="2">BadF/BadG/BcrA/BcrD ATPase family protein</fullName>
    </submittedName>
</protein>
<dbReference type="Gene3D" id="3.30.420.40">
    <property type="match status" value="2"/>
</dbReference>
<dbReference type="EMBL" id="JASJEV010000004">
    <property type="protein sequence ID" value="MDJ1158172.1"/>
    <property type="molecule type" value="Genomic_DNA"/>
</dbReference>
<sequence length="299" mass="30789">MSEALFIGVDGGGTQCRARLRDAQGRALGEGLGGPANARLDPTLVMKSILTACRAAAAAAGLGEEGLRRAHAGLGLAGGGQRKAVARLLAEPHPFASVAVETDAYATWLGAFRGEDGAILIVGTGSCGLAVVGGVQTYVSGWGAEISDEGSGLAIGREAIRRALWAYDGRAPRTPLADVLLRAFDNDPETIIDWAKEARPADFARFVPQVFAYAEMRDPLGLALIGQAASDVARIGERLLDAGAPGICLIGGLAEPLRPWLPPPLQAKLVAAASDAMDGAILLARRACGTPAPVVKERA</sequence>
<dbReference type="InterPro" id="IPR043129">
    <property type="entry name" value="ATPase_NBD"/>
</dbReference>
<organism evidence="2 3">
    <name type="scientific">Chelatococcus albus</name>
    <dbReference type="NCBI Taxonomy" id="3047466"/>
    <lineage>
        <taxon>Bacteria</taxon>
        <taxon>Pseudomonadati</taxon>
        <taxon>Pseudomonadota</taxon>
        <taxon>Alphaproteobacteria</taxon>
        <taxon>Hyphomicrobiales</taxon>
        <taxon>Chelatococcaceae</taxon>
        <taxon>Chelatococcus</taxon>
    </lineage>
</organism>
<gene>
    <name evidence="2" type="ORF">QNA08_07995</name>
</gene>
<feature type="domain" description="ATPase BadF/BadG/BcrA/BcrD type" evidence="1">
    <location>
        <begin position="7"/>
        <end position="257"/>
    </location>
</feature>
<comment type="caution">
    <text evidence="2">The sequence shown here is derived from an EMBL/GenBank/DDBJ whole genome shotgun (WGS) entry which is preliminary data.</text>
</comment>
<dbReference type="InterPro" id="IPR002731">
    <property type="entry name" value="ATPase_BadF"/>
</dbReference>
<dbReference type="CDD" id="cd24082">
    <property type="entry name" value="ASKHA_NBD_GspK-like"/>
    <property type="match status" value="1"/>
</dbReference>
<accession>A0ABT7AFN4</accession>
<reference evidence="2 3" key="1">
    <citation type="submission" date="2023-05" db="EMBL/GenBank/DDBJ databases">
        <title>Chelatococcus sp. nov., a moderately thermophilic bacterium isolated from hot spring microbial mat.</title>
        <authorList>
            <person name="Hu C.-J."/>
            <person name="Li W.-J."/>
        </authorList>
    </citation>
    <scope>NUCLEOTIDE SEQUENCE [LARGE SCALE GENOMIC DNA]</scope>
    <source>
        <strain evidence="2 3">SYSU G07232</strain>
    </source>
</reference>
<proteinExistence type="predicted"/>
<dbReference type="Proteomes" id="UP001321492">
    <property type="component" value="Unassembled WGS sequence"/>
</dbReference>
<evidence type="ECO:0000313" key="3">
    <source>
        <dbReference type="Proteomes" id="UP001321492"/>
    </source>
</evidence>
<dbReference type="InterPro" id="IPR052519">
    <property type="entry name" value="Euk-type_GlcNAc_Kinase"/>
</dbReference>
<dbReference type="PANTHER" id="PTHR43190">
    <property type="entry name" value="N-ACETYL-D-GLUCOSAMINE KINASE"/>
    <property type="match status" value="1"/>
</dbReference>
<evidence type="ECO:0000313" key="2">
    <source>
        <dbReference type="EMBL" id="MDJ1158172.1"/>
    </source>
</evidence>
<keyword evidence="3" id="KW-1185">Reference proteome</keyword>
<dbReference type="Pfam" id="PF01869">
    <property type="entry name" value="BcrAD_BadFG"/>
    <property type="match status" value="1"/>
</dbReference>
<dbReference type="PANTHER" id="PTHR43190:SF3">
    <property type="entry name" value="N-ACETYL-D-GLUCOSAMINE KINASE"/>
    <property type="match status" value="1"/>
</dbReference>
<dbReference type="RefSeq" id="WP_283740172.1">
    <property type="nucleotide sequence ID" value="NZ_JASJEV010000004.1"/>
</dbReference>
<name>A0ABT7AFN4_9HYPH</name>